<dbReference type="HOGENOM" id="CLU_848763_0_0_1"/>
<accession>C4VAT1</accession>
<comment type="caution">
    <text evidence="2">The sequence shown here is derived from an EMBL/GenBank/DDBJ whole genome shotgun (WGS) entry which is preliminary data.</text>
</comment>
<dbReference type="InParanoid" id="C4VAT1"/>
<dbReference type="EMBL" id="ACOL01000290">
    <property type="protein sequence ID" value="EEQ81671.1"/>
    <property type="molecule type" value="Genomic_DNA"/>
</dbReference>
<keyword evidence="1" id="KW-0732">Signal</keyword>
<gene>
    <name evidence="2" type="ORF">NCER_101806</name>
</gene>
<sequence length="384" mass="45648">MPMNKLNVLFWMSYIHSLQILSVVPQTYKMYEINLRNTYPGKYDFYIKNHYPPVDKIPIITEVKSPLSNIQGFVYIHSNQTTDTYIKSLYCFSSDFTDTNQIFYQFEFTTALKQKNILNIQIPSMLFNNALESQYGIEVKKTFGNISNIGLKIQNNFTEFILLNKAKTISSSRQLLDELTNRPGSRIKHSLESEDYILAFFDRDYNKIISFLNEFISLLQEDDVFLQHQLPMFFINFVKNNLNTFWEEELIFSFKDFNTFKDIHLLNCFFTDLKNLFWLIEDPNHKFALTDHDQCIGSLYGNSCVNVLFNFQEDVDEKTLKCFVYDKKNNKLNYKLMIDTTKRKIFIMFKLRYLKESNIKQIDCIIQTPKKHFKSCDINLIEYL</sequence>
<dbReference type="KEGG" id="nce:NCER_101806"/>
<feature type="signal peptide" evidence="1">
    <location>
        <begin position="1"/>
        <end position="17"/>
    </location>
</feature>
<evidence type="ECO:0000313" key="2">
    <source>
        <dbReference type="EMBL" id="EEQ81671.1"/>
    </source>
</evidence>
<organism evidence="2 3">
    <name type="scientific">Vairimorpha ceranae (strain BRL01)</name>
    <name type="common">Microsporidian parasite</name>
    <name type="synonym">Nosema ceranae</name>
    <dbReference type="NCBI Taxonomy" id="578460"/>
    <lineage>
        <taxon>Eukaryota</taxon>
        <taxon>Fungi</taxon>
        <taxon>Fungi incertae sedis</taxon>
        <taxon>Microsporidia</taxon>
        <taxon>Nosematidae</taxon>
        <taxon>Vairimorpha</taxon>
    </lineage>
</organism>
<name>C4VAT1_VAIC1</name>
<dbReference type="Proteomes" id="UP000009082">
    <property type="component" value="Unassembled WGS sequence"/>
</dbReference>
<evidence type="ECO:0000313" key="3">
    <source>
        <dbReference type="Proteomes" id="UP000009082"/>
    </source>
</evidence>
<evidence type="ECO:0000256" key="1">
    <source>
        <dbReference type="SAM" id="SignalP"/>
    </source>
</evidence>
<dbReference type="VEuPathDB" id="MicrosporidiaDB:NCER_101806"/>
<feature type="chain" id="PRO_5002944779" evidence="1">
    <location>
        <begin position="18"/>
        <end position="384"/>
    </location>
</feature>
<reference evidence="2 3" key="1">
    <citation type="journal article" date="2009" name="PLoS Pathog.">
        <title>Genomic analyses of the microsporidian Nosema ceranae, an emergent pathogen of honey bees.</title>
        <authorList>
            <person name="Cornman R.S."/>
            <person name="Chen Y.P."/>
            <person name="Schatz M.C."/>
            <person name="Street C."/>
            <person name="Zhao Y."/>
            <person name="Desany B."/>
            <person name="Egholm M."/>
            <person name="Hutchison S."/>
            <person name="Pettis J.S."/>
            <person name="Lipkin W.I."/>
            <person name="Evans J.D."/>
        </authorList>
    </citation>
    <scope>NUCLEOTIDE SEQUENCE [LARGE SCALE GENOMIC DNA]</scope>
    <source>
        <strain evidence="2 3">BRL01</strain>
    </source>
</reference>
<dbReference type="AlphaFoldDB" id="C4VAT1"/>
<proteinExistence type="predicted"/>
<protein>
    <submittedName>
        <fullName evidence="2">Uncharacterized protein</fullName>
    </submittedName>
</protein>